<dbReference type="InterPro" id="IPR050570">
    <property type="entry name" value="Cell_wall_metabolism_enzyme"/>
</dbReference>
<accession>A0A6N9NKH9</accession>
<keyword evidence="3" id="KW-1185">Reference proteome</keyword>
<evidence type="ECO:0000259" key="1">
    <source>
        <dbReference type="Pfam" id="PF01551"/>
    </source>
</evidence>
<proteinExistence type="predicted"/>
<feature type="domain" description="M23ase beta-sheet core" evidence="1">
    <location>
        <begin position="134"/>
        <end position="166"/>
    </location>
</feature>
<dbReference type="SUPFAM" id="SSF51261">
    <property type="entry name" value="Duplicated hybrid motif"/>
    <property type="match status" value="1"/>
</dbReference>
<evidence type="ECO:0000313" key="3">
    <source>
        <dbReference type="Proteomes" id="UP000470771"/>
    </source>
</evidence>
<dbReference type="Pfam" id="PF01551">
    <property type="entry name" value="Peptidase_M23"/>
    <property type="match status" value="2"/>
</dbReference>
<dbReference type="CDD" id="cd12797">
    <property type="entry name" value="M23_peptidase"/>
    <property type="match status" value="1"/>
</dbReference>
<reference evidence="2 3" key="1">
    <citation type="submission" date="2019-12" db="EMBL/GenBank/DDBJ databases">
        <authorList>
            <person name="Zhao J."/>
        </authorList>
    </citation>
    <scope>NUCLEOTIDE SEQUENCE [LARGE SCALE GENOMIC DNA]</scope>
    <source>
        <strain evidence="2 3">S-15</strain>
    </source>
</reference>
<dbReference type="PANTHER" id="PTHR21666:SF285">
    <property type="entry name" value="M23 FAMILY METALLOPEPTIDASE"/>
    <property type="match status" value="1"/>
</dbReference>
<dbReference type="InterPro" id="IPR011055">
    <property type="entry name" value="Dup_hybrid_motif"/>
</dbReference>
<comment type="caution">
    <text evidence="2">The sequence shown here is derived from an EMBL/GenBank/DDBJ whole genome shotgun (WGS) entry which is preliminary data.</text>
</comment>
<dbReference type="RefSeq" id="WP_160633324.1">
    <property type="nucleotide sequence ID" value="NZ_WWNE01000007.1"/>
</dbReference>
<dbReference type="Gene3D" id="2.70.70.10">
    <property type="entry name" value="Glucose Permease (Domain IIA)"/>
    <property type="match status" value="1"/>
</dbReference>
<dbReference type="PANTHER" id="PTHR21666">
    <property type="entry name" value="PEPTIDASE-RELATED"/>
    <property type="match status" value="1"/>
</dbReference>
<dbReference type="InterPro" id="IPR016047">
    <property type="entry name" value="M23ase_b-sheet_dom"/>
</dbReference>
<name>A0A6N9NKH9_9FLAO</name>
<sequence>MKNLLSILLIINCHFAFSQEKKYPQDYFAPPMDIPLYLSGNFGEIRTNHFHAGIDIKTQGVEGIPIKSAAEGFVSRIKISPYGYGKAIYVVHPNGYTTVYGHIQKFSETIEKYIKAAQYKKESFSIELFPMSSELQVKKGDLIAYSGNTGGSGGPHLHFEIRETKSETPLNVMLFGFDIKDNISPIVQSIYAYPLDDTSTVNGSHSKMRFPATGSNGNYRLLVNAIQAYGRIGFGIETIDQANGVGNRIGVYKIDLKENDQLVYSHIIDGIPFNKSRFMNAHIDYEEKVKTGRAVQRSFVLDNNQLDIYQLDKKSGPITINNGEQTTMKYELQDAYGNESEISFSVAGKKTSSASRNASIKSSENRYFNFNRRSVILEDDILVNIPAYYLYEDLEFEFSKESNSRCISPLYNLHNKYTPLHSYMNISIKMEGLSDRLKEKSLIVSTTNKRSFSAEGGKWNGDNLNAKSRTFGSYCIMVDSTPPVIVPVNISNGANMNGKWSIMIKATDNLSGIDYYRGEVDGKWILFEYDYKRNLFFHYFDGTIDKGNHTLTFEVKDGTNNSSKIELKFNN</sequence>
<gene>
    <name evidence="2" type="ORF">GQN54_09610</name>
</gene>
<evidence type="ECO:0000313" key="2">
    <source>
        <dbReference type="EMBL" id="NBG66372.1"/>
    </source>
</evidence>
<protein>
    <submittedName>
        <fullName evidence="2">Peptidoglycan DD-metalloendopeptidase family protein</fullName>
    </submittedName>
</protein>
<dbReference type="GO" id="GO:0004222">
    <property type="term" value="F:metalloendopeptidase activity"/>
    <property type="evidence" value="ECO:0007669"/>
    <property type="project" value="TreeGrafter"/>
</dbReference>
<dbReference type="AlphaFoldDB" id="A0A6N9NKH9"/>
<organism evidence="2 3">
    <name type="scientific">Acidiluteibacter ferrifornacis</name>
    <dbReference type="NCBI Taxonomy" id="2692424"/>
    <lineage>
        <taxon>Bacteria</taxon>
        <taxon>Pseudomonadati</taxon>
        <taxon>Bacteroidota</taxon>
        <taxon>Flavobacteriia</taxon>
        <taxon>Flavobacteriales</taxon>
        <taxon>Cryomorphaceae</taxon>
        <taxon>Acidiluteibacter</taxon>
    </lineage>
</organism>
<dbReference type="EMBL" id="WWNE01000007">
    <property type="protein sequence ID" value="NBG66372.1"/>
    <property type="molecule type" value="Genomic_DNA"/>
</dbReference>
<dbReference type="Proteomes" id="UP000470771">
    <property type="component" value="Unassembled WGS sequence"/>
</dbReference>
<feature type="domain" description="M23ase beta-sheet core" evidence="1">
    <location>
        <begin position="50"/>
        <end position="117"/>
    </location>
</feature>